<evidence type="ECO:0000256" key="2">
    <source>
        <dbReference type="ARBA" id="ARBA00010157"/>
    </source>
</evidence>
<dbReference type="GO" id="GO:0005886">
    <property type="term" value="C:plasma membrane"/>
    <property type="evidence" value="ECO:0007669"/>
    <property type="project" value="UniProtKB-SubCell"/>
</dbReference>
<evidence type="ECO:0000256" key="4">
    <source>
        <dbReference type="ARBA" id="ARBA00022692"/>
    </source>
</evidence>
<gene>
    <name evidence="9" type="ORF">ETU37_21215</name>
</gene>
<sequence length="737" mass="77829">MPEHARPEHARHEHVRASHRGTRSRRWVLPLLVVLLWLVVGGPMGSFAGRLAEVQENDNAAFLPQSAESTRVLDTFLEFTGVETIPATVVFEREGGLTDDDKAAIEAYAQDLAAVDHVDADGVEQPVYSEDGTAAQVVVPVASSDGEVIQSTIADLREVVADPPDGLTALVGGQAGVLGDFIKAFGAIDGILLVVAGIAVLLILLLVYRSPILPLVVVFCALLSLGVAAGVVYALATNDVLDVNGQSQGILFILAIGAATDYALLIVARFREELRDTESKYDAMGRAYRRSLEPILASGLTVILGLLCLLLSDLSSLRGLGPVGALGVAFAMLSALTAVPAALVLLGRAAYWPFRPAFGSEHPDTRGVWGRVARLVGRRARPVWGLTFVVLAAFAAFLPTINEDPAPQTELFLTEVDSVTAQDVLDRHFTADSANPAIIVTPESKLQDTLAVVGAHEGIAPKGTIYLPDGPPTAEGPPPPKVVDGQAIVLATLADPAESEAGTQTIRDLRTDLDEVGTGVEVGGSTAILIDTRDTTDSDRAKVIPAILGVIFVVLALLLRSLAAPLLLLVANVLSFGATMGVSAILFEHVFDFPSTDPSVMLIGFVFLVALGIDYSIFLMTRVREESVRQGTHPGVLKGLSVTGGVITSAGAVLAATFAALSVIPILFLAQISFIVSFGVLLDTLVVRSLLVPALSYDLGPRVWWPSKLWHTPDHADRQTAAMLHVGEAGGVQVERD</sequence>
<dbReference type="OrthoDB" id="2365435at2"/>
<evidence type="ECO:0000256" key="7">
    <source>
        <dbReference type="SAM" id="Phobius"/>
    </source>
</evidence>
<dbReference type="PROSITE" id="PS50156">
    <property type="entry name" value="SSD"/>
    <property type="match status" value="1"/>
</dbReference>
<dbReference type="Pfam" id="PF03176">
    <property type="entry name" value="MMPL"/>
    <property type="match status" value="2"/>
</dbReference>
<evidence type="ECO:0000256" key="3">
    <source>
        <dbReference type="ARBA" id="ARBA00022475"/>
    </source>
</evidence>
<comment type="similarity">
    <text evidence="2">Belongs to the resistance-nodulation-cell division (RND) (TC 2.A.6) family. MmpL subfamily.</text>
</comment>
<dbReference type="InterPro" id="IPR050545">
    <property type="entry name" value="Mycobact_MmpL"/>
</dbReference>
<evidence type="ECO:0000313" key="9">
    <source>
        <dbReference type="EMBL" id="RYU09562.1"/>
    </source>
</evidence>
<feature type="transmembrane region" description="Helical" evidence="7">
    <location>
        <begin position="248"/>
        <end position="270"/>
    </location>
</feature>
<comment type="caution">
    <text evidence="9">The sequence shown here is derived from an EMBL/GenBank/DDBJ whole genome shotgun (WGS) entry which is preliminary data.</text>
</comment>
<feature type="transmembrane region" description="Helical" evidence="7">
    <location>
        <begin position="666"/>
        <end position="687"/>
    </location>
</feature>
<name>A0A4Q5IUL6_9ACTN</name>
<dbReference type="InterPro" id="IPR000731">
    <property type="entry name" value="SSD"/>
</dbReference>
<keyword evidence="6 7" id="KW-0472">Membrane</keyword>
<feature type="transmembrane region" description="Helical" evidence="7">
    <location>
        <begin position="599"/>
        <end position="619"/>
    </location>
</feature>
<dbReference type="RefSeq" id="WP_129989327.1">
    <property type="nucleotide sequence ID" value="NZ_SDPU01000035.1"/>
</dbReference>
<evidence type="ECO:0000313" key="10">
    <source>
        <dbReference type="Proteomes" id="UP000291189"/>
    </source>
</evidence>
<dbReference type="Proteomes" id="UP000291189">
    <property type="component" value="Unassembled WGS sequence"/>
</dbReference>
<proteinExistence type="inferred from homology"/>
<feature type="transmembrane region" description="Helical" evidence="7">
    <location>
        <begin position="27"/>
        <end position="48"/>
    </location>
</feature>
<feature type="domain" description="SSD" evidence="8">
    <location>
        <begin position="213"/>
        <end position="345"/>
    </location>
</feature>
<feature type="transmembrane region" description="Helical" evidence="7">
    <location>
        <begin position="184"/>
        <end position="208"/>
    </location>
</feature>
<keyword evidence="5 7" id="KW-1133">Transmembrane helix</keyword>
<accession>A0A4Q5IUL6</accession>
<keyword evidence="4 7" id="KW-0812">Transmembrane</keyword>
<feature type="transmembrane region" description="Helical" evidence="7">
    <location>
        <begin position="324"/>
        <end position="346"/>
    </location>
</feature>
<keyword evidence="3" id="KW-1003">Cell membrane</keyword>
<evidence type="ECO:0000259" key="8">
    <source>
        <dbReference type="PROSITE" id="PS50156"/>
    </source>
</evidence>
<dbReference type="SUPFAM" id="SSF82866">
    <property type="entry name" value="Multidrug efflux transporter AcrB transmembrane domain"/>
    <property type="match status" value="2"/>
</dbReference>
<protein>
    <submittedName>
        <fullName evidence="9">MMPL family transporter</fullName>
    </submittedName>
</protein>
<evidence type="ECO:0000256" key="1">
    <source>
        <dbReference type="ARBA" id="ARBA00004651"/>
    </source>
</evidence>
<feature type="transmembrane region" description="Helical" evidence="7">
    <location>
        <begin position="291"/>
        <end position="312"/>
    </location>
</feature>
<feature type="transmembrane region" description="Helical" evidence="7">
    <location>
        <begin position="383"/>
        <end position="401"/>
    </location>
</feature>
<comment type="subcellular location">
    <subcellularLocation>
        <location evidence="1">Cell membrane</location>
        <topology evidence="1">Multi-pass membrane protein</topology>
    </subcellularLocation>
</comment>
<feature type="transmembrane region" description="Helical" evidence="7">
    <location>
        <begin position="543"/>
        <end position="559"/>
    </location>
</feature>
<dbReference type="PANTHER" id="PTHR33406">
    <property type="entry name" value="MEMBRANE PROTEIN MJ1562-RELATED"/>
    <property type="match status" value="1"/>
</dbReference>
<feature type="transmembrane region" description="Helical" evidence="7">
    <location>
        <begin position="566"/>
        <end position="587"/>
    </location>
</feature>
<dbReference type="PANTHER" id="PTHR33406:SF6">
    <property type="entry name" value="MEMBRANE PROTEIN YDGH-RELATED"/>
    <property type="match status" value="1"/>
</dbReference>
<evidence type="ECO:0000256" key="5">
    <source>
        <dbReference type="ARBA" id="ARBA00022989"/>
    </source>
</evidence>
<evidence type="ECO:0000256" key="6">
    <source>
        <dbReference type="ARBA" id="ARBA00023136"/>
    </source>
</evidence>
<dbReference type="InterPro" id="IPR004869">
    <property type="entry name" value="MMPL_dom"/>
</dbReference>
<feature type="transmembrane region" description="Helical" evidence="7">
    <location>
        <begin position="640"/>
        <end position="660"/>
    </location>
</feature>
<dbReference type="AlphaFoldDB" id="A0A4Q5IUL6"/>
<feature type="transmembrane region" description="Helical" evidence="7">
    <location>
        <begin position="215"/>
        <end position="236"/>
    </location>
</feature>
<reference evidence="9 10" key="1">
    <citation type="submission" date="2019-01" db="EMBL/GenBank/DDBJ databases">
        <title>Nocardioides guangzhouensis sp. nov., an actinobacterium isolated from soil.</title>
        <authorList>
            <person name="Fu Y."/>
            <person name="Cai Y."/>
            <person name="Lin Z."/>
            <person name="Chen P."/>
        </authorList>
    </citation>
    <scope>NUCLEOTIDE SEQUENCE [LARGE SCALE GENOMIC DNA]</scope>
    <source>
        <strain evidence="9 10">NBRC 105384</strain>
    </source>
</reference>
<organism evidence="9 10">
    <name type="scientific">Nocardioides iriomotensis</name>
    <dbReference type="NCBI Taxonomy" id="715784"/>
    <lineage>
        <taxon>Bacteria</taxon>
        <taxon>Bacillati</taxon>
        <taxon>Actinomycetota</taxon>
        <taxon>Actinomycetes</taxon>
        <taxon>Propionibacteriales</taxon>
        <taxon>Nocardioidaceae</taxon>
        <taxon>Nocardioides</taxon>
    </lineage>
</organism>
<dbReference type="Gene3D" id="1.20.1640.10">
    <property type="entry name" value="Multidrug efflux transporter AcrB transmembrane domain"/>
    <property type="match status" value="2"/>
</dbReference>
<dbReference type="EMBL" id="SDPU01000035">
    <property type="protein sequence ID" value="RYU09562.1"/>
    <property type="molecule type" value="Genomic_DNA"/>
</dbReference>
<keyword evidence="10" id="KW-1185">Reference proteome</keyword>